<evidence type="ECO:0000313" key="3">
    <source>
        <dbReference type="EMBL" id="KAJ7724542.1"/>
    </source>
</evidence>
<organism evidence="2 4">
    <name type="scientific">Mycena metata</name>
    <dbReference type="NCBI Taxonomy" id="1033252"/>
    <lineage>
        <taxon>Eukaryota</taxon>
        <taxon>Fungi</taxon>
        <taxon>Dikarya</taxon>
        <taxon>Basidiomycota</taxon>
        <taxon>Agaricomycotina</taxon>
        <taxon>Agaricomycetes</taxon>
        <taxon>Agaricomycetidae</taxon>
        <taxon>Agaricales</taxon>
        <taxon>Marasmiineae</taxon>
        <taxon>Mycenaceae</taxon>
        <taxon>Mycena</taxon>
    </lineage>
</organism>
<dbReference type="AlphaFoldDB" id="A0AAD7HK98"/>
<gene>
    <name evidence="3" type="ORF">B0H16DRAFT_1472397</name>
    <name evidence="2" type="ORF">B0H16DRAFT_1737740</name>
</gene>
<keyword evidence="4" id="KW-1185">Reference proteome</keyword>
<dbReference type="EMBL" id="JARKIB010000202">
    <property type="protein sequence ID" value="KAJ7724542.1"/>
    <property type="molecule type" value="Genomic_DNA"/>
</dbReference>
<reference evidence="2" key="1">
    <citation type="submission" date="2023-03" db="EMBL/GenBank/DDBJ databases">
        <title>Massive genome expansion in bonnet fungi (Mycena s.s.) driven by repeated elements and novel gene families across ecological guilds.</title>
        <authorList>
            <consortium name="Lawrence Berkeley National Laboratory"/>
            <person name="Harder C.B."/>
            <person name="Miyauchi S."/>
            <person name="Viragh M."/>
            <person name="Kuo A."/>
            <person name="Thoen E."/>
            <person name="Andreopoulos B."/>
            <person name="Lu D."/>
            <person name="Skrede I."/>
            <person name="Drula E."/>
            <person name="Henrissat B."/>
            <person name="Morin E."/>
            <person name="Kohler A."/>
            <person name="Barry K."/>
            <person name="LaButti K."/>
            <person name="Morin E."/>
            <person name="Salamov A."/>
            <person name="Lipzen A."/>
            <person name="Mereny Z."/>
            <person name="Hegedus B."/>
            <person name="Baldrian P."/>
            <person name="Stursova M."/>
            <person name="Weitz H."/>
            <person name="Taylor A."/>
            <person name="Grigoriev I.V."/>
            <person name="Nagy L.G."/>
            <person name="Martin F."/>
            <person name="Kauserud H."/>
        </authorList>
    </citation>
    <scope>NUCLEOTIDE SEQUENCE</scope>
    <source>
        <strain evidence="2">CBHHK182m</strain>
    </source>
</reference>
<dbReference type="Proteomes" id="UP001215598">
    <property type="component" value="Unassembled WGS sequence"/>
</dbReference>
<sequence>MEGKKNDEEIAPSDHETMDVDEDAPPIAVLDDTPHPRSGTKSHSKRAATPFPSDPASLFSPEPDNSVPLCSPCPDKAKLLYMPANLFVPGPDGPLPQPCPEKERPRNDNSFPVPPGSCFGTIHPYKFKQENHPPGVAAQILIARISWILWHSVEQIRITVWVVGRKFMMVLLQGTVPRISVRPPTCRSRWSTAAFRTPAPFPPCHPTKTGASWSSTIRTLCQPMGWDHADLFHYLAKDEAMIKAKFTDPPLFRVDSDDELDGGEGG</sequence>
<evidence type="ECO:0000313" key="4">
    <source>
        <dbReference type="Proteomes" id="UP001215598"/>
    </source>
</evidence>
<feature type="compositionally biased region" description="Basic and acidic residues" evidence="1">
    <location>
        <begin position="1"/>
        <end position="18"/>
    </location>
</feature>
<name>A0AAD7HK98_9AGAR</name>
<evidence type="ECO:0000313" key="2">
    <source>
        <dbReference type="EMBL" id="KAJ7722540.1"/>
    </source>
</evidence>
<evidence type="ECO:0000256" key="1">
    <source>
        <dbReference type="SAM" id="MobiDB-lite"/>
    </source>
</evidence>
<protein>
    <submittedName>
        <fullName evidence="2">Uncharacterized protein</fullName>
    </submittedName>
</protein>
<accession>A0AAD7HK98</accession>
<proteinExistence type="predicted"/>
<feature type="region of interest" description="Disordered" evidence="1">
    <location>
        <begin position="1"/>
        <end position="67"/>
    </location>
</feature>
<comment type="caution">
    <text evidence="2">The sequence shown here is derived from an EMBL/GenBank/DDBJ whole genome shotgun (WGS) entry which is preliminary data.</text>
</comment>
<dbReference type="EMBL" id="JARKIB010000219">
    <property type="protein sequence ID" value="KAJ7722540.1"/>
    <property type="molecule type" value="Genomic_DNA"/>
</dbReference>